<name>A0A1G6G5P5_BACOV</name>
<dbReference type="RefSeq" id="WP_074558036.1">
    <property type="nucleotide sequence ID" value="NZ_FMYE01000017.1"/>
</dbReference>
<dbReference type="SMART" id="SM00965">
    <property type="entry name" value="STN"/>
    <property type="match status" value="1"/>
</dbReference>
<evidence type="ECO:0000256" key="2">
    <source>
        <dbReference type="ARBA" id="ARBA00023136"/>
    </source>
</evidence>
<dbReference type="FunFam" id="2.170.130.10:FF:000003">
    <property type="entry name" value="SusC/RagA family TonB-linked outer membrane protein"/>
    <property type="match status" value="1"/>
</dbReference>
<dbReference type="InterPro" id="IPR023996">
    <property type="entry name" value="TonB-dep_OMP_SusC/RagA"/>
</dbReference>
<evidence type="ECO:0000313" key="6">
    <source>
        <dbReference type="EMBL" id="SDB77115.1"/>
    </source>
</evidence>
<dbReference type="PROSITE" id="PS52016">
    <property type="entry name" value="TONB_DEPENDENT_REC_3"/>
    <property type="match status" value="1"/>
</dbReference>
<dbReference type="AlphaFoldDB" id="A0A1G6G5P5"/>
<dbReference type="InterPro" id="IPR012910">
    <property type="entry name" value="Plug_dom"/>
</dbReference>
<evidence type="ECO:0000259" key="5">
    <source>
        <dbReference type="SMART" id="SM00965"/>
    </source>
</evidence>
<dbReference type="InterPro" id="IPR023997">
    <property type="entry name" value="TonB-dep_OMP_SusC/RagA_CS"/>
</dbReference>
<evidence type="ECO:0000256" key="4">
    <source>
        <dbReference type="PROSITE-ProRule" id="PRU01360"/>
    </source>
</evidence>
<dbReference type="InterPro" id="IPR008969">
    <property type="entry name" value="CarboxyPept-like_regulatory"/>
</dbReference>
<comment type="similarity">
    <text evidence="4">Belongs to the TonB-dependent receptor family.</text>
</comment>
<reference evidence="6 7" key="1">
    <citation type="submission" date="2016-10" db="EMBL/GenBank/DDBJ databases">
        <authorList>
            <person name="de Groot N.N."/>
        </authorList>
    </citation>
    <scope>NUCLEOTIDE SEQUENCE [LARGE SCALE GENOMIC DNA]</scope>
    <source>
        <strain evidence="6 7">NLAE-zl-C500</strain>
    </source>
</reference>
<dbReference type="Pfam" id="PF13715">
    <property type="entry name" value="CarbopepD_reg_2"/>
    <property type="match status" value="1"/>
</dbReference>
<dbReference type="InterPro" id="IPR037066">
    <property type="entry name" value="Plug_dom_sf"/>
</dbReference>
<dbReference type="SUPFAM" id="SSF56935">
    <property type="entry name" value="Porins"/>
    <property type="match status" value="1"/>
</dbReference>
<keyword evidence="4" id="KW-0812">Transmembrane</keyword>
<accession>A0A1G6G5P5</accession>
<dbReference type="EMBL" id="FMYE01000017">
    <property type="protein sequence ID" value="SDB77115.1"/>
    <property type="molecule type" value="Genomic_DNA"/>
</dbReference>
<comment type="subcellular location">
    <subcellularLocation>
        <location evidence="4">Cell outer membrane</location>
        <topology evidence="4">Multi-pass membrane protein</topology>
    </subcellularLocation>
</comment>
<feature type="domain" description="Secretin/TonB short N-terminal" evidence="5">
    <location>
        <begin position="67"/>
        <end position="119"/>
    </location>
</feature>
<dbReference type="NCBIfam" id="TIGR04056">
    <property type="entry name" value="OMP_RagA_SusC"/>
    <property type="match status" value="1"/>
</dbReference>
<dbReference type="InterPro" id="IPR039426">
    <property type="entry name" value="TonB-dep_rcpt-like"/>
</dbReference>
<keyword evidence="4" id="KW-1134">Transmembrane beta strand</keyword>
<dbReference type="SUPFAM" id="SSF49464">
    <property type="entry name" value="Carboxypeptidase regulatory domain-like"/>
    <property type="match status" value="1"/>
</dbReference>
<dbReference type="Gene3D" id="2.60.40.1120">
    <property type="entry name" value="Carboxypeptidase-like, regulatory domain"/>
    <property type="match status" value="1"/>
</dbReference>
<gene>
    <name evidence="6" type="ORF">SAMN05192581_101736</name>
</gene>
<dbReference type="Proteomes" id="UP000183670">
    <property type="component" value="Unassembled WGS sequence"/>
</dbReference>
<sequence length="1129" mass="126043">MVKKSIFLHLKKRLKLFCIINVFFMIPFSSFGANSISWNSEEDLFSVQYENATVKDILDYIEKHSKYIFIYSANVQKNLNNKVSISVSNKKIDAVLKELFSETGLNYKMSGRQITISVPETPKVQQTTQQKGIKVTGNVSDEKGEPLIGVTIILKNDSTVHALTDMNGNYSIIVPERKSVLSFRYIGFVPKEEVVNNRKVVNVQMVEDVGQLDEVVVVAYGAQKKESVVGSITTIEPAKLKVSTTRSISNNLAGTVAGVLAVQRSGEPGYDNSSFWIRGISTFQDAGQNPLVLIDGIERDLNNIDPEEIESFSVLKDAAASAVYGVRGANGVILINTKRGQVGKPRVTVKAEFAATQPVKLPEYLGAADYMQVLDDILMDTGQQPKYTDRIAKTRAGYDPDLYPDVNWMDAIANDYASNQRVTVDISGGTETLRYSFVAAAYNERGILKRDKSYDWDPTIKLQRYNVRSNVDLKLSPTTQLRFNIGGYLQDRNSTTKDISQIFQKAFVAVPHAFPAQYSSGQIPTTEEPNVWAWATQSGYKRRSDSKIETLFSVEQDLKFLLPGLKVKGTFSFDRFSSGTVSRGKTPDYYVPATGRDDEGNLIIASKSNGTNFLDYSKSGDYGNKSVYMEATLSYDRTFAEKHSVAAMLLFNRRNYDDGSKLPYRNQGLAGRASYTYSGKYVGEFNFGYNGSENFAKGKRYGFFPSGAIGWIVSEEAFMQPLRKVISKLKLRASYGQVGNANLGGRRFAYLSTITDDYDTLNMYKWGLDSSYGLTGMAEGEFAVQDLTWEIVNKMNLGVELGFLNGMIDLQLDYFDERRKDIFMPRESVPMTAGFMKQPWKNFGKVTNQGVEVSLNVNKQFGKDLFVSLMGTFTYAHNEITEKDEPSAVVGTNRAETGHPVGQLTGYIAEGLFTEDDFEDVSTGKLKEGIPTQSFVGKLRPGDIRYRDVNGDGKVDVFDKSPIGGTKDPEIVYGFGLNMKYKDIDFGVLFQGIGRSWNILGSSIIPGANRGVTGNMFTNANDRWTVDNPSQNVFYPRLDDGINSNNNQPSTWWLRNMSFLRLKNIELGYSLPKNLWRNTTVISGIRLFVRGTNLLTFSKFDLWDPEVENTTGAAYPIMKSLSAGFEIKF</sequence>
<evidence type="ECO:0000256" key="3">
    <source>
        <dbReference type="ARBA" id="ARBA00023237"/>
    </source>
</evidence>
<dbReference type="Pfam" id="PF07715">
    <property type="entry name" value="Plug"/>
    <property type="match status" value="1"/>
</dbReference>
<dbReference type="InterPro" id="IPR011662">
    <property type="entry name" value="Secretin/TonB_short_N"/>
</dbReference>
<organism evidence="6 7">
    <name type="scientific">Bacteroides ovatus</name>
    <dbReference type="NCBI Taxonomy" id="28116"/>
    <lineage>
        <taxon>Bacteria</taxon>
        <taxon>Pseudomonadati</taxon>
        <taxon>Bacteroidota</taxon>
        <taxon>Bacteroidia</taxon>
        <taxon>Bacteroidales</taxon>
        <taxon>Bacteroidaceae</taxon>
        <taxon>Bacteroides</taxon>
    </lineage>
</organism>
<evidence type="ECO:0000313" key="7">
    <source>
        <dbReference type="Proteomes" id="UP000183670"/>
    </source>
</evidence>
<keyword evidence="2 4" id="KW-0472">Membrane</keyword>
<protein>
    <submittedName>
        <fullName evidence="6">TonB-linked outer membrane protein, SusC/RagA family</fullName>
    </submittedName>
</protein>
<keyword evidence="1 4" id="KW-0813">Transport</keyword>
<dbReference type="Gene3D" id="2.170.130.10">
    <property type="entry name" value="TonB-dependent receptor, plug domain"/>
    <property type="match status" value="1"/>
</dbReference>
<dbReference type="GO" id="GO:0009279">
    <property type="term" value="C:cell outer membrane"/>
    <property type="evidence" value="ECO:0007669"/>
    <property type="project" value="UniProtKB-SubCell"/>
</dbReference>
<proteinExistence type="inferred from homology"/>
<keyword evidence="3 4" id="KW-0998">Cell outer membrane</keyword>
<dbReference type="NCBIfam" id="TIGR04057">
    <property type="entry name" value="SusC_RagA_signa"/>
    <property type="match status" value="1"/>
</dbReference>
<evidence type="ECO:0000256" key="1">
    <source>
        <dbReference type="ARBA" id="ARBA00022448"/>
    </source>
</evidence>
<dbReference type="Pfam" id="PF07660">
    <property type="entry name" value="STN"/>
    <property type="match status" value="1"/>
</dbReference>